<dbReference type="EC" id="2.7.7.65" evidence="3"/>
<dbReference type="InterPro" id="IPR029787">
    <property type="entry name" value="Nucleotide_cyclase"/>
</dbReference>
<dbReference type="EMBL" id="CAJFCI010000037">
    <property type="protein sequence ID" value="CAD5107522.1"/>
    <property type="molecule type" value="Genomic_DNA"/>
</dbReference>
<dbReference type="PROSITE" id="PS50887">
    <property type="entry name" value="GGDEF"/>
    <property type="match status" value="1"/>
</dbReference>
<feature type="transmembrane region" description="Helical" evidence="5">
    <location>
        <begin position="36"/>
        <end position="56"/>
    </location>
</feature>
<accession>A0A7U7EM55</accession>
<evidence type="ECO:0000256" key="1">
    <source>
        <dbReference type="ARBA" id="ARBA00001946"/>
    </source>
</evidence>
<protein>
    <recommendedName>
        <fullName evidence="3">diguanylate cyclase</fullName>
        <ecNumber evidence="3">2.7.7.65</ecNumber>
    </recommendedName>
</protein>
<dbReference type="GO" id="GO:0005886">
    <property type="term" value="C:plasma membrane"/>
    <property type="evidence" value="ECO:0007669"/>
    <property type="project" value="UniProtKB-SubCell"/>
</dbReference>
<dbReference type="GO" id="GO:0043709">
    <property type="term" value="P:cell adhesion involved in single-species biofilm formation"/>
    <property type="evidence" value="ECO:0007669"/>
    <property type="project" value="TreeGrafter"/>
</dbReference>
<dbReference type="NCBIfam" id="TIGR00254">
    <property type="entry name" value="GGDEF"/>
    <property type="match status" value="1"/>
</dbReference>
<dbReference type="InterPro" id="IPR000160">
    <property type="entry name" value="GGDEF_dom"/>
</dbReference>
<sequence length="382" mass="42013">MQLNVQTLVVVDIYVLMLVGLLMLHAWRRGRREATLGYLAAALLLGGLGTLLGSLRNLGIDWLPILVGNVVLHVSAALSWVALRVFAGRRVHWPEVAAGGALWALLCLWPTFYESQALRIQVYSLIAVTYTGLGAFELWRSRRQLEVDVRPALVLLLGHAGFYCARAVLDHDMPFDMVSTGSSFFSLLVLETMLFSIGIAFVTLAMVKERAELRYKSAAMRDPLTGIGNRRAFIDAAERLLADCVRLRRPAVLLLCDLDHFKRLNDHFGHAAGDQALADFGRILASRTRQQDICARIGGEEFVCLLAEADHGVALALAERIRQEFAELPFATGGQLSVSIGIATAEQAGYDLTRLLSLADQALYAAKAAGRNRVEAYRPDSR</sequence>
<comment type="subcellular location">
    <subcellularLocation>
        <location evidence="2">Cell inner membrane</location>
    </subcellularLocation>
</comment>
<dbReference type="PANTHER" id="PTHR45138">
    <property type="entry name" value="REGULATORY COMPONENTS OF SENSORY TRANSDUCTION SYSTEM"/>
    <property type="match status" value="1"/>
</dbReference>
<reference evidence="7 8" key="1">
    <citation type="submission" date="2020-08" db="EMBL/GenBank/DDBJ databases">
        <authorList>
            <person name="Criscuolo A."/>
        </authorList>
    </citation>
    <scope>NUCLEOTIDE SEQUENCE [LARGE SCALE GENOMIC DNA]</scope>
    <source>
        <strain evidence="7">CIP111764</strain>
    </source>
</reference>
<evidence type="ECO:0000256" key="2">
    <source>
        <dbReference type="ARBA" id="ARBA00004533"/>
    </source>
</evidence>
<evidence type="ECO:0000313" key="8">
    <source>
        <dbReference type="Proteomes" id="UP000583387"/>
    </source>
</evidence>
<evidence type="ECO:0000256" key="4">
    <source>
        <dbReference type="ARBA" id="ARBA00034247"/>
    </source>
</evidence>
<dbReference type="SUPFAM" id="SSF55073">
    <property type="entry name" value="Nucleotide cyclase"/>
    <property type="match status" value="1"/>
</dbReference>
<comment type="caution">
    <text evidence="7">The sequence shown here is derived from an EMBL/GenBank/DDBJ whole genome shotgun (WGS) entry which is preliminary data.</text>
</comment>
<dbReference type="Pfam" id="PF00990">
    <property type="entry name" value="GGDEF"/>
    <property type="match status" value="1"/>
</dbReference>
<comment type="catalytic activity">
    <reaction evidence="4">
        <text>2 GTP = 3',3'-c-di-GMP + 2 diphosphate</text>
        <dbReference type="Rhea" id="RHEA:24898"/>
        <dbReference type="ChEBI" id="CHEBI:33019"/>
        <dbReference type="ChEBI" id="CHEBI:37565"/>
        <dbReference type="ChEBI" id="CHEBI:58805"/>
        <dbReference type="EC" id="2.7.7.65"/>
    </reaction>
</comment>
<dbReference type="PANTHER" id="PTHR45138:SF9">
    <property type="entry name" value="DIGUANYLATE CYCLASE DGCM-RELATED"/>
    <property type="match status" value="1"/>
</dbReference>
<dbReference type="GO" id="GO:1902201">
    <property type="term" value="P:negative regulation of bacterial-type flagellum-dependent cell motility"/>
    <property type="evidence" value="ECO:0007669"/>
    <property type="project" value="TreeGrafter"/>
</dbReference>
<feature type="transmembrane region" description="Helical" evidence="5">
    <location>
        <begin position="184"/>
        <end position="207"/>
    </location>
</feature>
<keyword evidence="5" id="KW-0812">Transmembrane</keyword>
<feature type="transmembrane region" description="Helical" evidence="5">
    <location>
        <begin position="6"/>
        <end position="24"/>
    </location>
</feature>
<comment type="cofactor">
    <cofactor evidence="1">
        <name>Mg(2+)</name>
        <dbReference type="ChEBI" id="CHEBI:18420"/>
    </cofactor>
</comment>
<evidence type="ECO:0000256" key="3">
    <source>
        <dbReference type="ARBA" id="ARBA00012528"/>
    </source>
</evidence>
<dbReference type="SMART" id="SM00267">
    <property type="entry name" value="GGDEF"/>
    <property type="match status" value="1"/>
</dbReference>
<name>A0A7U7EM55_9GAMM</name>
<dbReference type="GO" id="GO:0052621">
    <property type="term" value="F:diguanylate cyclase activity"/>
    <property type="evidence" value="ECO:0007669"/>
    <property type="project" value="UniProtKB-EC"/>
</dbReference>
<dbReference type="InterPro" id="IPR043128">
    <property type="entry name" value="Rev_trsase/Diguanyl_cyclase"/>
</dbReference>
<feature type="transmembrane region" description="Helical" evidence="5">
    <location>
        <begin position="151"/>
        <end position="169"/>
    </location>
</feature>
<gene>
    <name evidence="7" type="ORF">PSEWESI4_01795</name>
</gene>
<keyword evidence="8" id="KW-1185">Reference proteome</keyword>
<keyword evidence="5" id="KW-0472">Membrane</keyword>
<feature type="transmembrane region" description="Helical" evidence="5">
    <location>
        <begin position="95"/>
        <end position="112"/>
    </location>
</feature>
<evidence type="ECO:0000313" key="7">
    <source>
        <dbReference type="EMBL" id="CAD5107522.1"/>
    </source>
</evidence>
<evidence type="ECO:0000256" key="5">
    <source>
        <dbReference type="SAM" id="Phobius"/>
    </source>
</evidence>
<dbReference type="CDD" id="cd01949">
    <property type="entry name" value="GGDEF"/>
    <property type="match status" value="1"/>
</dbReference>
<dbReference type="InterPro" id="IPR050469">
    <property type="entry name" value="Diguanylate_Cyclase"/>
</dbReference>
<keyword evidence="5" id="KW-1133">Transmembrane helix</keyword>
<proteinExistence type="predicted"/>
<dbReference type="Gene3D" id="3.30.70.270">
    <property type="match status" value="1"/>
</dbReference>
<dbReference type="FunFam" id="3.30.70.270:FF:000001">
    <property type="entry name" value="Diguanylate cyclase domain protein"/>
    <property type="match status" value="1"/>
</dbReference>
<feature type="transmembrane region" description="Helical" evidence="5">
    <location>
        <begin position="118"/>
        <end position="139"/>
    </location>
</feature>
<evidence type="ECO:0000259" key="6">
    <source>
        <dbReference type="PROSITE" id="PS50887"/>
    </source>
</evidence>
<dbReference type="Proteomes" id="UP000583387">
    <property type="component" value="Unassembled WGS sequence"/>
</dbReference>
<dbReference type="RefSeq" id="WP_187670865.1">
    <property type="nucleotide sequence ID" value="NZ_CAJFCI010000037.1"/>
</dbReference>
<dbReference type="AlphaFoldDB" id="A0A7U7EM55"/>
<organism evidence="7 8">
    <name type="scientific">Zestomonas carbonaria</name>
    <dbReference type="NCBI Taxonomy" id="2762745"/>
    <lineage>
        <taxon>Bacteria</taxon>
        <taxon>Pseudomonadati</taxon>
        <taxon>Pseudomonadota</taxon>
        <taxon>Gammaproteobacteria</taxon>
        <taxon>Pseudomonadales</taxon>
        <taxon>Pseudomonadaceae</taxon>
        <taxon>Zestomonas</taxon>
    </lineage>
</organism>
<feature type="transmembrane region" description="Helical" evidence="5">
    <location>
        <begin position="62"/>
        <end position="83"/>
    </location>
</feature>
<feature type="domain" description="GGDEF" evidence="6">
    <location>
        <begin position="249"/>
        <end position="379"/>
    </location>
</feature>